<dbReference type="EMBL" id="JASNQZ010000003">
    <property type="protein sequence ID" value="KAL0959434.1"/>
    <property type="molecule type" value="Genomic_DNA"/>
</dbReference>
<gene>
    <name evidence="1" type="ORF">HGRIS_014678</name>
</gene>
<keyword evidence="2" id="KW-1185">Reference proteome</keyword>
<sequence length="100" mass="11149">MSPCLTRVSRAPTMPLFVSLHVFVHRHFAKHCRLSSNSSENSTFTQRSTLIDHQRFSPFNPSNVVAPADIICFSGLARLESGKLRLLPGAHPLIFFIGVM</sequence>
<dbReference type="Proteomes" id="UP001556367">
    <property type="component" value="Unassembled WGS sequence"/>
</dbReference>
<evidence type="ECO:0000313" key="2">
    <source>
        <dbReference type="Proteomes" id="UP001556367"/>
    </source>
</evidence>
<accession>A0ABR3JU82</accession>
<reference evidence="2" key="1">
    <citation type="submission" date="2024-06" db="EMBL/GenBank/DDBJ databases">
        <title>Multi-omics analyses provide insights into the biosynthesis of the anticancer antibiotic pleurotin in Hohenbuehelia grisea.</title>
        <authorList>
            <person name="Weaver J.A."/>
            <person name="Alberti F."/>
        </authorList>
    </citation>
    <scope>NUCLEOTIDE SEQUENCE [LARGE SCALE GENOMIC DNA]</scope>
    <source>
        <strain evidence="2">T-177</strain>
    </source>
</reference>
<evidence type="ECO:0000313" key="1">
    <source>
        <dbReference type="EMBL" id="KAL0959434.1"/>
    </source>
</evidence>
<proteinExistence type="predicted"/>
<comment type="caution">
    <text evidence="1">The sequence shown here is derived from an EMBL/GenBank/DDBJ whole genome shotgun (WGS) entry which is preliminary data.</text>
</comment>
<protein>
    <recommendedName>
        <fullName evidence="3">Secreted protein</fullName>
    </recommendedName>
</protein>
<evidence type="ECO:0008006" key="3">
    <source>
        <dbReference type="Google" id="ProtNLM"/>
    </source>
</evidence>
<name>A0ABR3JU82_9AGAR</name>
<organism evidence="1 2">
    <name type="scientific">Hohenbuehelia grisea</name>
    <dbReference type="NCBI Taxonomy" id="104357"/>
    <lineage>
        <taxon>Eukaryota</taxon>
        <taxon>Fungi</taxon>
        <taxon>Dikarya</taxon>
        <taxon>Basidiomycota</taxon>
        <taxon>Agaricomycotina</taxon>
        <taxon>Agaricomycetes</taxon>
        <taxon>Agaricomycetidae</taxon>
        <taxon>Agaricales</taxon>
        <taxon>Pleurotineae</taxon>
        <taxon>Pleurotaceae</taxon>
        <taxon>Hohenbuehelia</taxon>
    </lineage>
</organism>